<comment type="caution">
    <text evidence="1">The sequence shown here is derived from an EMBL/GenBank/DDBJ whole genome shotgun (WGS) entry which is preliminary data.</text>
</comment>
<gene>
    <name evidence="1" type="ORF">TIFTF001_007422</name>
</gene>
<accession>A0AA88CX39</accession>
<protein>
    <submittedName>
        <fullName evidence="1">Uncharacterized protein</fullName>
    </submittedName>
</protein>
<evidence type="ECO:0000313" key="2">
    <source>
        <dbReference type="Proteomes" id="UP001187192"/>
    </source>
</evidence>
<organism evidence="1 2">
    <name type="scientific">Ficus carica</name>
    <name type="common">Common fig</name>
    <dbReference type="NCBI Taxonomy" id="3494"/>
    <lineage>
        <taxon>Eukaryota</taxon>
        <taxon>Viridiplantae</taxon>
        <taxon>Streptophyta</taxon>
        <taxon>Embryophyta</taxon>
        <taxon>Tracheophyta</taxon>
        <taxon>Spermatophyta</taxon>
        <taxon>Magnoliopsida</taxon>
        <taxon>eudicotyledons</taxon>
        <taxon>Gunneridae</taxon>
        <taxon>Pentapetalae</taxon>
        <taxon>rosids</taxon>
        <taxon>fabids</taxon>
        <taxon>Rosales</taxon>
        <taxon>Moraceae</taxon>
        <taxon>Ficeae</taxon>
        <taxon>Ficus</taxon>
    </lineage>
</organism>
<evidence type="ECO:0000313" key="1">
    <source>
        <dbReference type="EMBL" id="GMN38183.1"/>
    </source>
</evidence>
<keyword evidence="2" id="KW-1185">Reference proteome</keyword>
<proteinExistence type="predicted"/>
<dbReference type="Proteomes" id="UP001187192">
    <property type="component" value="Unassembled WGS sequence"/>
</dbReference>
<dbReference type="AlphaFoldDB" id="A0AA88CX39"/>
<dbReference type="Gramene" id="FCD_00007055-RA">
    <property type="protein sequence ID" value="FCD_00007055-RA:cds"/>
    <property type="gene ID" value="FCD_00007055"/>
</dbReference>
<sequence length="37" mass="4068">MVTTRDLGLDDTIMEGDGRYDVRAVALVGAKKMEIQV</sequence>
<name>A0AA88CX39_FICCA</name>
<dbReference type="EMBL" id="BTGU01000007">
    <property type="protein sequence ID" value="GMN38183.1"/>
    <property type="molecule type" value="Genomic_DNA"/>
</dbReference>
<reference evidence="1" key="1">
    <citation type="submission" date="2023-07" db="EMBL/GenBank/DDBJ databases">
        <title>draft genome sequence of fig (Ficus carica).</title>
        <authorList>
            <person name="Takahashi T."/>
            <person name="Nishimura K."/>
        </authorList>
    </citation>
    <scope>NUCLEOTIDE SEQUENCE</scope>
</reference>